<evidence type="ECO:0000313" key="1">
    <source>
        <dbReference type="EMBL" id="PHQ36624.1"/>
    </source>
</evidence>
<evidence type="ECO:0000313" key="2">
    <source>
        <dbReference type="Proteomes" id="UP000225740"/>
    </source>
</evidence>
<organism evidence="1 2">
    <name type="scientific">Rhodopirellula bahusiensis</name>
    <dbReference type="NCBI Taxonomy" id="2014065"/>
    <lineage>
        <taxon>Bacteria</taxon>
        <taxon>Pseudomonadati</taxon>
        <taxon>Planctomycetota</taxon>
        <taxon>Planctomycetia</taxon>
        <taxon>Pirellulales</taxon>
        <taxon>Pirellulaceae</taxon>
        <taxon>Rhodopirellula</taxon>
    </lineage>
</organism>
<dbReference type="Proteomes" id="UP000225740">
    <property type="component" value="Unassembled WGS sequence"/>
</dbReference>
<protein>
    <submittedName>
        <fullName evidence="1">Uncharacterized protein</fullName>
    </submittedName>
</protein>
<gene>
    <name evidence="1" type="ORF">CEE69_04475</name>
</gene>
<comment type="caution">
    <text evidence="1">The sequence shown here is derived from an EMBL/GenBank/DDBJ whole genome shotgun (WGS) entry which is preliminary data.</text>
</comment>
<proteinExistence type="predicted"/>
<reference evidence="1 2" key="1">
    <citation type="submission" date="2017-06" db="EMBL/GenBank/DDBJ databases">
        <title>Description of Rhodopirellula bahusiensis sp. nov.</title>
        <authorList>
            <person name="Kizina J."/>
            <person name="Harder J."/>
        </authorList>
    </citation>
    <scope>NUCLEOTIDE SEQUENCE [LARGE SCALE GENOMIC DNA]</scope>
    <source>
        <strain evidence="1 2">SWK21</strain>
    </source>
</reference>
<sequence>MAIELPIQPAASRWRSVRRCCPWTTHIGCADESMKYIQLKAADVAFPLIAKLVGELAASRTD</sequence>
<accession>A0A2G1WC59</accession>
<dbReference type="EMBL" id="NIZW01000002">
    <property type="protein sequence ID" value="PHQ36624.1"/>
    <property type="molecule type" value="Genomic_DNA"/>
</dbReference>
<keyword evidence="2" id="KW-1185">Reference proteome</keyword>
<name>A0A2G1WC59_9BACT</name>
<dbReference type="AlphaFoldDB" id="A0A2G1WC59"/>